<dbReference type="PROSITE" id="PS00916">
    <property type="entry name" value="PI3_4_KINASE_2"/>
    <property type="match status" value="1"/>
</dbReference>
<dbReference type="FunFam" id="1.10.1070.11:FF:000023">
    <property type="entry name" value="serine/threonine-protein kinase SMG1 isoform X1"/>
    <property type="match status" value="1"/>
</dbReference>
<keyword evidence="5" id="KW-0547">Nucleotide-binding</keyword>
<accession>A0A9D5D0H4</accession>
<keyword evidence="4" id="KW-0808">Transferase</keyword>
<protein>
    <recommendedName>
        <fullName evidence="2">non-specific serine/threonine protein kinase</fullName>
        <ecNumber evidence="2">2.7.11.1</ecNumber>
    </recommendedName>
</protein>
<feature type="region of interest" description="Disordered" evidence="10">
    <location>
        <begin position="1"/>
        <end position="54"/>
    </location>
</feature>
<dbReference type="PROSITE" id="PS50290">
    <property type="entry name" value="PI3_4_KINASE_3"/>
    <property type="match status" value="1"/>
</dbReference>
<feature type="domain" description="FAT" evidence="12">
    <location>
        <begin position="1127"/>
        <end position="1749"/>
    </location>
</feature>
<dbReference type="InterPro" id="IPR036940">
    <property type="entry name" value="PI3/4_kinase_cat_sf"/>
</dbReference>
<evidence type="ECO:0000256" key="10">
    <source>
        <dbReference type="SAM" id="MobiDB-lite"/>
    </source>
</evidence>
<dbReference type="GO" id="GO:0004674">
    <property type="term" value="F:protein serine/threonine kinase activity"/>
    <property type="evidence" value="ECO:0007669"/>
    <property type="project" value="UniProtKB-KW"/>
</dbReference>
<dbReference type="FunFam" id="3.30.1010.10:FF:000029">
    <property type="entry name" value="Serine/threonine-protein kinase SMG1"/>
    <property type="match status" value="1"/>
</dbReference>
<evidence type="ECO:0000256" key="8">
    <source>
        <dbReference type="ARBA" id="ARBA00047899"/>
    </source>
</evidence>
<evidence type="ECO:0000259" key="12">
    <source>
        <dbReference type="PROSITE" id="PS51189"/>
    </source>
</evidence>
<organism evidence="13 14">
    <name type="scientific">Dioscorea zingiberensis</name>
    <dbReference type="NCBI Taxonomy" id="325984"/>
    <lineage>
        <taxon>Eukaryota</taxon>
        <taxon>Viridiplantae</taxon>
        <taxon>Streptophyta</taxon>
        <taxon>Embryophyta</taxon>
        <taxon>Tracheophyta</taxon>
        <taxon>Spermatophyta</taxon>
        <taxon>Magnoliopsida</taxon>
        <taxon>Liliopsida</taxon>
        <taxon>Dioscoreales</taxon>
        <taxon>Dioscoreaceae</taxon>
        <taxon>Dioscorea</taxon>
    </lineage>
</organism>
<evidence type="ECO:0000313" key="13">
    <source>
        <dbReference type="EMBL" id="KAJ0981758.1"/>
    </source>
</evidence>
<dbReference type="InterPro" id="IPR016024">
    <property type="entry name" value="ARM-type_fold"/>
</dbReference>
<keyword evidence="14" id="KW-1185">Reference proteome</keyword>
<dbReference type="OrthoDB" id="10065496at2759"/>
<dbReference type="InterPro" id="IPR018936">
    <property type="entry name" value="PI3/4_kinase_CS"/>
</dbReference>
<evidence type="ECO:0000256" key="3">
    <source>
        <dbReference type="ARBA" id="ARBA00022527"/>
    </source>
</evidence>
<dbReference type="SUPFAM" id="SSF48371">
    <property type="entry name" value="ARM repeat"/>
    <property type="match status" value="1"/>
</dbReference>
<comment type="similarity">
    <text evidence="1">Belongs to the PI3/PI4-kinase family.</text>
</comment>
<dbReference type="InterPro" id="IPR039414">
    <property type="entry name" value="SMG1_PIKKc"/>
</dbReference>
<feature type="region of interest" description="Disordered" evidence="10">
    <location>
        <begin position="580"/>
        <end position="604"/>
    </location>
</feature>
<dbReference type="SUPFAM" id="SSF56112">
    <property type="entry name" value="Protein kinase-like (PK-like)"/>
    <property type="match status" value="1"/>
</dbReference>
<dbReference type="EC" id="2.7.11.1" evidence="2"/>
<dbReference type="SMART" id="SM01345">
    <property type="entry name" value="Rapamycin_bind"/>
    <property type="match status" value="1"/>
</dbReference>
<dbReference type="Pfam" id="PF00454">
    <property type="entry name" value="PI3_PI4_kinase"/>
    <property type="match status" value="1"/>
</dbReference>
<evidence type="ECO:0000256" key="7">
    <source>
        <dbReference type="ARBA" id="ARBA00022840"/>
    </source>
</evidence>
<dbReference type="PANTHER" id="PTHR11139">
    <property type="entry name" value="ATAXIA TELANGIECTASIA MUTATED ATM -RELATED"/>
    <property type="match status" value="1"/>
</dbReference>
<dbReference type="Proteomes" id="UP001085076">
    <property type="component" value="Miscellaneous, Linkage group lg02"/>
</dbReference>
<evidence type="ECO:0000313" key="14">
    <source>
        <dbReference type="Proteomes" id="UP001085076"/>
    </source>
</evidence>
<evidence type="ECO:0000256" key="2">
    <source>
        <dbReference type="ARBA" id="ARBA00012513"/>
    </source>
</evidence>
<evidence type="ECO:0000256" key="9">
    <source>
        <dbReference type="ARBA" id="ARBA00048679"/>
    </source>
</evidence>
<reference evidence="13" key="1">
    <citation type="submission" date="2021-03" db="EMBL/GenBank/DDBJ databases">
        <authorList>
            <person name="Li Z."/>
            <person name="Yang C."/>
        </authorList>
    </citation>
    <scope>NUCLEOTIDE SEQUENCE</scope>
    <source>
        <strain evidence="13">Dzin_1.0</strain>
        <tissue evidence="13">Leaf</tissue>
    </source>
</reference>
<feature type="compositionally biased region" description="Low complexity" evidence="10">
    <location>
        <begin position="3478"/>
        <end position="3490"/>
    </location>
</feature>
<gene>
    <name evidence="13" type="ORF">J5N97_010013</name>
</gene>
<sequence length="3665" mass="407361">MQSHLHPRSHPHQHHHHHPLQQQLAALLSAALPSAGGGGGGDDSTSSESSKGDDSTRLAALNSLHCTIIYPPNSLLLSHSVPFLSQGLSQLLADKSFAVRRAAAVAYGSLSAIAGSNGHQGHAMSSGLSDRFIAWALPLLQEIGNGSGSAELALDGLREFLNIGDLGSIGRHVPPILKACQELLEDERTSLSLLHPLLSVLILISLKFGHCFQPHFLDIVDLLLGWAFVPDLSETDRHIITDTFLQFRTYWLSNVHFSLGLLSKFLGDMEVLIHDGKLGRLLALFACFSTVLQVVASGMLENQLVEQIAVPIENMAPRILSCIVMFGSKFGWSKWMDDNWRCLIVLAEILHDKFSNYYSTAIDIFFQNLRGVPSYRLHAVLKANLQLLSLQKQGLFPSNVKALLQFQSPLSQLRLHPNQLVVAGAAATYIYLLQNASDGVVSQAISSLVEELEILRDMLGNIHRTKVAVEGCRMDIGSDLNLDSEFSSGVSYSQNELLSLVRFDLKMLQSTVYAGPPSSSISDQAFIDSARYERCHTLTSCILEKFDPLEFPSSYFVEVQTHVVRTLHKLSEIEILSRPTGSGTSLKEASSDLKEENTGSSVTAHGDSSLVCEYLRKYDSFMVRILHASSPMVVKLEALNWICTFSWAVLKIKGMELTRSSYERCGAVIGTDLLFSILDAAYDRELKVRSHVATVLELLMQARLIYPGNFYCISKVSLDKLGDPDTSVKDAFARVLSIFFPLTMYEYGLLEDRGDFCNLGITKISNKHHLDWKHILAFKQLPQKLHSQQLVSVLNYISQRWKMPLSSWIQRVVFSCCTENFSSSSHLEESGGANANSMFQNSYTELDTIGRICPVNILASVWWSINEAARQCVTLRLRTNFGGPTQTFAVLERMLLDIPNILLQDTEQIEGNFSLGSSSVHLLPMRLLLDFVEALKKEVYNAYEGSSVLPSSTRQSSLFFRANKKVCEEWFSRMCDPMMNAGIALDCHDATFHYCVLRLQDLRNLVASTMKDKARGTPASENIHTLRSRLAGDVLKVLRHVALALCRSHEPEALAGLKKWVVTAFPTLVMEETQVGPERSGGVGLFSWMTGLIYQAQGQYEKAAAHFSHLLQSEDALSYMGKDYSGALTAAGNEINAIHALACFDEGDIQAAWGYLDLTPKSSCELSLDPRISLERSEQMLLRSMLQRNEKPDMVLGQLEKAKLMLDEALSIAPLNGLTESAAFISQLHCIIGFESKYKYTDQTGPRQMPPVLDSLQQTLHTPISMIHQDSSLWIKIFRVYRTVLPTSLTTLLLCQKLHKLARKQSNFLLADRMSQYFKDHLMACAERKDTNMMALNLQYDSILLKYAEGKREEALISLWSLVRADMLSTTTLALETGTLLKAKACLKLSSWLRQGGLDTSLRTILLKMHEDFKKSNVQNSSLIPSTGFSCAGVDTTYDPNLSVILEEIVGTAIKLSCHLCASMSKAWLSYASWCFTQASGSPPEPGAVLQSCSLSPVLQPEISINRFQLTEEEMSLVRAIINRICHSTGDGNNATALDDQSDSSFHSDKEAFINSLVQQTACLLQAAAGASGLKASEVDCSAATLSSKLQRLFLDMHINVEGANLASIDELVDILHSLRQRRVSLFGHAARGYFEYLSSSFTKHQESYNESFHLDASKEKAKKSCSLRAMLFILHILLNYGVELNEIFELGFAKVPLLTWQEITPQLFARLSSHPKQAVRKQLERLLLMLVKLSPWSVVYPTLVDKMACEGEYSEEIQHLLDCLYKLHPKLVQDVQLVINELGMITVLWEEQWLSTLQDLHSDVMRRISMLKDEAARIAGNSTLSYGEKTKLNAAKYSALMAPVVVALERRLASTSREPETAHEIWFQEEYGEQLKLAILAFKTPPGSAAALGDVWQPFDAIATSLASHQRKSSISLSEVAPHLSLLSSSDVPMPGLEKQNSMVHLFENPSTGNQGIITISSFAEKLTILSTKTRPKKVVLRGSDGQNYTYLLKGREDLRLDARIMQLLQAINCFLQTCNDTCRRSLAIRYYSVTPISGRAGLIQWVENVTSIYSVFKSWQNRAQLVQLSALGTGNVRGTVPPVPRPSDMFYGKIIPALKEKGLRRVISRRDWPHEVKRKVLLELMQETPRQLLWQEMWCASEGFKAFNLKAKRFSASVAAMSMVGHILGLGDRHLDNILIDFLSGDVVHIDYNVCFDKGKRLKIPEIVPFRLTQIIEAALGLTGTEGSFRSNCESVTGVLRKNKDIILMMLEVFIWDPLVEWTRGDGHDEAVIGGEEKKGMELAVSLSLFASRVQEIRVPLQQQNLHSRLMNFMQAKAVATEKAQEAAFWVEQHGRVLDALQSGSIPDIQAFARLSSLEDAFSLKSAVLVSGIPLTVVPEPTLAQCSEIDGEVSRLVAELHTGLSSAVEALHEYTLALQRVLPLNYITSTQVNGWAQLLQLLVSNLSSDTLSLAKRQAADLVAKVKGDVSDSVKQRHQDLFHKMETYTMEIDKVNVECSGLMNSIGTDTEVKSKEKLLSAFTKYMQASGYSRSEVDSSVNREGQQKYDVTKDFNVHGDLEDRKSKVLSVVQIAANELFKVLKGKLLNFLINPSGKVSWISEDDFVQHDSVTYHEFEEQIEKCALVSGFVNEVWDLFGFDTSTGNGQFISEGNWPSLFQACLYSCKKLIEQITEISLPDIIRSVISYNSEVMEAFGLISQIRGAIDTALEKLVDVELERTSLVELEKNYFVKVGLITEQQLTLEEAAVKGRDHLSWEEAEELASQEEACRAKLDKLHQTWNEKDARSSSLKKLETDIKNSLVSTGRYFSTLISSEQGGEFHIRGSKSLLAALVKPFFELESIDHVLSSYGASCLDGSAQNVAEIMASGTPPSGLTWRFASLLENHSFFIWKIGILDSMLDLCIHNIASSIDQNLGFDQLYNVVKKKLDIHLQSHICRYLKERLAPALIMQLDKQNENLEHIIKTRKETDKLKQDVASVKRVHFMLEEYCNAHETARAAKSAILLMKRKVNELTESLHKTVLEIVQMEWFHDLSLPHLLRSKVLAQSILACERTSVSVEGQLERAMGWACASPSVAGSPGIPPEFHNHLLRRKKLIWATQEQVSDIIKICTSVVEFEASRDGVFHMPTEKSCGGTSGDGRSWQQAYLNVLTRLDVSYHSFTCAEQDWKLAKNNMEVAANSFFSATRELTIASVKAKSASGDLQDNITTLLDCAYEASVTLSAFARVSRGHTALTSECGSMLEEVLAITRSLHDLYSLGKQAAAAHSVLMADLGKANAILIPLEASLSTDVVALADGVSKDKENNSDIPPIHGQALYKSYYFRLREACQPLEHLVSSIIYSVKELHSMLTKLGRASGLHAGNLHKALEGVGESQLVRSQELALSRSDFSAGANLLDDKDKNFLEGDRGNFQGITESSPEAKHSDNAVADNSMHVSHTSTCWQENETLENSVSQFAAEDDITIAATSVPPDLGESSQVLTSSKSTDISSTSSDNIAPADPHKMRPVPSSLNDVVSSIEHWYNVEEEASRDDKPLSCKNRQYSSKKVVEGHWGNDDNPSCKNSANCVTREMNTYALSVLRQIELKLEGRERTMNSERNDLMVFESIYLIVASLDQQIPSPAPLNLNHSSLMSLSIFVDVSAVKVEVASVPLQYQRAQFLKASQVRWRR</sequence>
<dbReference type="PANTHER" id="PTHR11139:SF71">
    <property type="entry name" value="SERINE_THREONINE-PROTEIN KINASE SMG1"/>
    <property type="match status" value="1"/>
</dbReference>
<feature type="region of interest" description="Disordered" evidence="10">
    <location>
        <begin position="3466"/>
        <end position="3505"/>
    </location>
</feature>
<dbReference type="EMBL" id="JAGGNH010000002">
    <property type="protein sequence ID" value="KAJ0981758.1"/>
    <property type="molecule type" value="Genomic_DNA"/>
</dbReference>
<reference evidence="13" key="2">
    <citation type="journal article" date="2022" name="Hortic Res">
        <title>The genome of Dioscorea zingiberensis sheds light on the biosynthesis, origin and evolution of the medicinally important diosgenin saponins.</title>
        <authorList>
            <person name="Li Y."/>
            <person name="Tan C."/>
            <person name="Li Z."/>
            <person name="Guo J."/>
            <person name="Li S."/>
            <person name="Chen X."/>
            <person name="Wang C."/>
            <person name="Dai X."/>
            <person name="Yang H."/>
            <person name="Song W."/>
            <person name="Hou L."/>
            <person name="Xu J."/>
            <person name="Tong Z."/>
            <person name="Xu A."/>
            <person name="Yuan X."/>
            <person name="Wang W."/>
            <person name="Yang Q."/>
            <person name="Chen L."/>
            <person name="Sun Z."/>
            <person name="Wang K."/>
            <person name="Pan B."/>
            <person name="Chen J."/>
            <person name="Bao Y."/>
            <person name="Liu F."/>
            <person name="Qi X."/>
            <person name="Gang D.R."/>
            <person name="Wen J."/>
            <person name="Li J."/>
        </authorList>
    </citation>
    <scope>NUCLEOTIDE SEQUENCE</scope>
    <source>
        <strain evidence="13">Dzin_1.0</strain>
    </source>
</reference>
<comment type="catalytic activity">
    <reaction evidence="8">
        <text>L-threonyl-[protein] + ATP = O-phospho-L-threonyl-[protein] + ADP + H(+)</text>
        <dbReference type="Rhea" id="RHEA:46608"/>
        <dbReference type="Rhea" id="RHEA-COMP:11060"/>
        <dbReference type="Rhea" id="RHEA-COMP:11605"/>
        <dbReference type="ChEBI" id="CHEBI:15378"/>
        <dbReference type="ChEBI" id="CHEBI:30013"/>
        <dbReference type="ChEBI" id="CHEBI:30616"/>
        <dbReference type="ChEBI" id="CHEBI:61977"/>
        <dbReference type="ChEBI" id="CHEBI:456216"/>
        <dbReference type="EC" id="2.7.11.1"/>
    </reaction>
</comment>
<dbReference type="PROSITE" id="PS51189">
    <property type="entry name" value="FAT"/>
    <property type="match status" value="1"/>
</dbReference>
<dbReference type="InterPro" id="IPR031559">
    <property type="entry name" value="SMG1"/>
</dbReference>
<dbReference type="GO" id="GO:0000184">
    <property type="term" value="P:nuclear-transcribed mRNA catabolic process, nonsense-mediated decay"/>
    <property type="evidence" value="ECO:0007669"/>
    <property type="project" value="InterPro"/>
</dbReference>
<dbReference type="InterPro" id="IPR011009">
    <property type="entry name" value="Kinase-like_dom_sf"/>
</dbReference>
<keyword evidence="6" id="KW-0418">Kinase</keyword>
<dbReference type="InterPro" id="IPR050517">
    <property type="entry name" value="DDR_Repair_Kinase"/>
</dbReference>
<dbReference type="Pfam" id="PF15785">
    <property type="entry name" value="SMG1"/>
    <property type="match status" value="1"/>
</dbReference>
<dbReference type="GO" id="GO:0005634">
    <property type="term" value="C:nucleus"/>
    <property type="evidence" value="ECO:0007669"/>
    <property type="project" value="TreeGrafter"/>
</dbReference>
<evidence type="ECO:0000259" key="11">
    <source>
        <dbReference type="PROSITE" id="PS50290"/>
    </source>
</evidence>
<evidence type="ECO:0000256" key="4">
    <source>
        <dbReference type="ARBA" id="ARBA00022679"/>
    </source>
</evidence>
<dbReference type="InterPro" id="IPR000403">
    <property type="entry name" value="PI3/4_kinase_cat_dom"/>
</dbReference>
<dbReference type="Gene3D" id="1.10.1070.11">
    <property type="entry name" value="Phosphatidylinositol 3-/4-kinase, catalytic domain"/>
    <property type="match status" value="1"/>
</dbReference>
<feature type="compositionally biased region" description="Basic residues" evidence="10">
    <location>
        <begin position="1"/>
        <end position="19"/>
    </location>
</feature>
<keyword evidence="3" id="KW-0723">Serine/threonine-protein kinase</keyword>
<dbReference type="SMART" id="SM00146">
    <property type="entry name" value="PI3Kc"/>
    <property type="match status" value="1"/>
</dbReference>
<feature type="domain" description="PI3K/PI4K catalytic" evidence="11">
    <location>
        <begin position="1964"/>
        <end position="2304"/>
    </location>
</feature>
<keyword evidence="7" id="KW-0067">ATP-binding</keyword>
<comment type="caution">
    <text evidence="13">The sequence shown here is derived from an EMBL/GenBank/DDBJ whole genome shotgun (WGS) entry which is preliminary data.</text>
</comment>
<comment type="catalytic activity">
    <reaction evidence="9">
        <text>L-seryl-[protein] + ATP = O-phospho-L-seryl-[protein] + ADP + H(+)</text>
        <dbReference type="Rhea" id="RHEA:17989"/>
        <dbReference type="Rhea" id="RHEA-COMP:9863"/>
        <dbReference type="Rhea" id="RHEA-COMP:11604"/>
        <dbReference type="ChEBI" id="CHEBI:15378"/>
        <dbReference type="ChEBI" id="CHEBI:29999"/>
        <dbReference type="ChEBI" id="CHEBI:30616"/>
        <dbReference type="ChEBI" id="CHEBI:83421"/>
        <dbReference type="ChEBI" id="CHEBI:456216"/>
        <dbReference type="EC" id="2.7.11.1"/>
    </reaction>
</comment>
<evidence type="ECO:0000256" key="6">
    <source>
        <dbReference type="ARBA" id="ARBA00022777"/>
    </source>
</evidence>
<feature type="compositionally biased region" description="Low complexity" evidence="10">
    <location>
        <begin position="20"/>
        <end position="34"/>
    </location>
</feature>
<dbReference type="InterPro" id="IPR014009">
    <property type="entry name" value="PIK_FAT"/>
</dbReference>
<proteinExistence type="inferred from homology"/>
<name>A0A9D5D0H4_9LILI</name>
<evidence type="ECO:0000256" key="1">
    <source>
        <dbReference type="ARBA" id="ARBA00011031"/>
    </source>
</evidence>
<dbReference type="GO" id="GO:0005524">
    <property type="term" value="F:ATP binding"/>
    <property type="evidence" value="ECO:0007669"/>
    <property type="project" value="UniProtKB-KW"/>
</dbReference>
<evidence type="ECO:0000256" key="5">
    <source>
        <dbReference type="ARBA" id="ARBA00022741"/>
    </source>
</evidence>
<dbReference type="Gene3D" id="3.30.1010.10">
    <property type="entry name" value="Phosphatidylinositol 3-kinase Catalytic Subunit, Chain A, domain 4"/>
    <property type="match status" value="1"/>
</dbReference>
<dbReference type="CDD" id="cd05170">
    <property type="entry name" value="PIKKc_SMG1"/>
    <property type="match status" value="1"/>
</dbReference>